<dbReference type="AlphaFoldDB" id="A0A0C2NBM5"/>
<dbReference type="GO" id="GO:0044209">
    <property type="term" value="P:AMP salvage"/>
    <property type="evidence" value="ECO:0007669"/>
    <property type="project" value="UniProtKB-UniPathway"/>
</dbReference>
<dbReference type="EC" id="2.4.2.7" evidence="6"/>
<keyword evidence="10 13" id="KW-0808">Transferase</keyword>
<dbReference type="PANTHER" id="PTHR32315">
    <property type="entry name" value="ADENINE PHOSPHORIBOSYLTRANSFERASE"/>
    <property type="match status" value="1"/>
</dbReference>
<reference evidence="13 14" key="1">
    <citation type="journal article" date="2014" name="Genome Biol. Evol.">
        <title>The genome of the myxosporean Thelohanellus kitauei shows adaptations to nutrient acquisition within its fish host.</title>
        <authorList>
            <person name="Yang Y."/>
            <person name="Xiong J."/>
            <person name="Zhou Z."/>
            <person name="Huo F."/>
            <person name="Miao W."/>
            <person name="Ran C."/>
            <person name="Liu Y."/>
            <person name="Zhang J."/>
            <person name="Feng J."/>
            <person name="Wang M."/>
            <person name="Wang M."/>
            <person name="Wang L."/>
            <person name="Yao B."/>
        </authorList>
    </citation>
    <scope>NUCLEOTIDE SEQUENCE [LARGE SCALE GENOMIC DNA]</scope>
    <source>
        <strain evidence="13">Wuqing</strain>
    </source>
</reference>
<dbReference type="InterPro" id="IPR005764">
    <property type="entry name" value="Ade_phspho_trans"/>
</dbReference>
<evidence type="ECO:0000256" key="5">
    <source>
        <dbReference type="ARBA" id="ARBA00008391"/>
    </source>
</evidence>
<dbReference type="Gene3D" id="3.40.50.2020">
    <property type="match status" value="1"/>
</dbReference>
<evidence type="ECO:0000256" key="10">
    <source>
        <dbReference type="ARBA" id="ARBA00022679"/>
    </source>
</evidence>
<dbReference type="GO" id="GO:0016208">
    <property type="term" value="F:AMP binding"/>
    <property type="evidence" value="ECO:0007669"/>
    <property type="project" value="TreeGrafter"/>
</dbReference>
<dbReference type="PANTHER" id="PTHR32315:SF3">
    <property type="entry name" value="ADENINE PHOSPHORIBOSYLTRANSFERASE"/>
    <property type="match status" value="1"/>
</dbReference>
<dbReference type="InterPro" id="IPR050054">
    <property type="entry name" value="UPRTase/APRTase"/>
</dbReference>
<name>A0A0C2NBM5_THEKT</name>
<comment type="subcellular location">
    <subcellularLocation>
        <location evidence="3">Cytoplasm</location>
    </subcellularLocation>
</comment>
<dbReference type="Proteomes" id="UP000031668">
    <property type="component" value="Unassembled WGS sequence"/>
</dbReference>
<evidence type="ECO:0000259" key="12">
    <source>
        <dbReference type="Pfam" id="PF00156"/>
    </source>
</evidence>
<comment type="catalytic activity">
    <reaction evidence="1">
        <text>AMP + diphosphate = 5-phospho-alpha-D-ribose 1-diphosphate + adenine</text>
        <dbReference type="Rhea" id="RHEA:16609"/>
        <dbReference type="ChEBI" id="CHEBI:16708"/>
        <dbReference type="ChEBI" id="CHEBI:33019"/>
        <dbReference type="ChEBI" id="CHEBI:58017"/>
        <dbReference type="ChEBI" id="CHEBI:456215"/>
        <dbReference type="EC" id="2.4.2.7"/>
    </reaction>
</comment>
<feature type="domain" description="Phosphoribosyltransferase" evidence="12">
    <location>
        <begin position="44"/>
        <end position="167"/>
    </location>
</feature>
<dbReference type="OMA" id="ITHFVYH"/>
<evidence type="ECO:0000256" key="3">
    <source>
        <dbReference type="ARBA" id="ARBA00004496"/>
    </source>
</evidence>
<dbReference type="SUPFAM" id="SSF53271">
    <property type="entry name" value="PRTase-like"/>
    <property type="match status" value="1"/>
</dbReference>
<organism evidence="13 14">
    <name type="scientific">Thelohanellus kitauei</name>
    <name type="common">Myxosporean</name>
    <dbReference type="NCBI Taxonomy" id="669202"/>
    <lineage>
        <taxon>Eukaryota</taxon>
        <taxon>Metazoa</taxon>
        <taxon>Cnidaria</taxon>
        <taxon>Myxozoa</taxon>
        <taxon>Myxosporea</taxon>
        <taxon>Bivalvulida</taxon>
        <taxon>Platysporina</taxon>
        <taxon>Myxobolidae</taxon>
        <taxon>Thelohanellus</taxon>
    </lineage>
</organism>
<dbReference type="EMBL" id="JWZT01000690">
    <property type="protein sequence ID" value="KII73740.1"/>
    <property type="molecule type" value="Genomic_DNA"/>
</dbReference>
<evidence type="ECO:0000256" key="6">
    <source>
        <dbReference type="ARBA" id="ARBA00011893"/>
    </source>
</evidence>
<evidence type="ECO:0000256" key="1">
    <source>
        <dbReference type="ARBA" id="ARBA00000868"/>
    </source>
</evidence>
<dbReference type="FunFam" id="3.40.50.2020:FF:000021">
    <property type="entry name" value="Adenine phosphoribosyltransferase"/>
    <property type="match status" value="1"/>
</dbReference>
<dbReference type="CDD" id="cd06223">
    <property type="entry name" value="PRTases_typeI"/>
    <property type="match status" value="1"/>
</dbReference>
<dbReference type="GO" id="GO:0002055">
    <property type="term" value="F:adenine binding"/>
    <property type="evidence" value="ECO:0007669"/>
    <property type="project" value="TreeGrafter"/>
</dbReference>
<dbReference type="UniPathway" id="UPA00588">
    <property type="reaction ID" value="UER00646"/>
</dbReference>
<accession>A0A0C2NBM5</accession>
<dbReference type="GO" id="GO:0006168">
    <property type="term" value="P:adenine salvage"/>
    <property type="evidence" value="ECO:0007669"/>
    <property type="project" value="InterPro"/>
</dbReference>
<gene>
    <name evidence="13" type="ORF">RF11_09643</name>
</gene>
<dbReference type="InterPro" id="IPR029057">
    <property type="entry name" value="PRTase-like"/>
</dbReference>
<keyword evidence="11" id="KW-0660">Purine salvage</keyword>
<dbReference type="GO" id="GO:0005737">
    <property type="term" value="C:cytoplasm"/>
    <property type="evidence" value="ECO:0007669"/>
    <property type="project" value="UniProtKB-SubCell"/>
</dbReference>
<evidence type="ECO:0000256" key="4">
    <source>
        <dbReference type="ARBA" id="ARBA00004659"/>
    </source>
</evidence>
<dbReference type="OrthoDB" id="363185at2759"/>
<dbReference type="GO" id="GO:0003999">
    <property type="term" value="F:adenine phosphoribosyltransferase activity"/>
    <property type="evidence" value="ECO:0007669"/>
    <property type="project" value="UniProtKB-EC"/>
</dbReference>
<protein>
    <recommendedName>
        <fullName evidence="7">Adenine phosphoribosyltransferase</fullName>
        <ecNumber evidence="6">2.4.2.7</ecNumber>
    </recommendedName>
</protein>
<dbReference type="HAMAP" id="MF_00004">
    <property type="entry name" value="Aden_phosphoribosyltr"/>
    <property type="match status" value="1"/>
</dbReference>
<keyword evidence="14" id="KW-1185">Reference proteome</keyword>
<comment type="similarity">
    <text evidence="5">Belongs to the purine/pyrimidine phosphoribosyltransferase family.</text>
</comment>
<keyword evidence="8" id="KW-0963">Cytoplasm</keyword>
<dbReference type="Pfam" id="PF00156">
    <property type="entry name" value="Pribosyltran"/>
    <property type="match status" value="1"/>
</dbReference>
<comment type="function">
    <text evidence="2">Catalyzes a salvage reaction resulting in the formation of AMP, that is energically less costly than de novo synthesis.</text>
</comment>
<evidence type="ECO:0000313" key="14">
    <source>
        <dbReference type="Proteomes" id="UP000031668"/>
    </source>
</evidence>
<dbReference type="InterPro" id="IPR000836">
    <property type="entry name" value="PRTase_dom"/>
</dbReference>
<sequence length="189" mass="20956">MSKSEMLDTLTTQEKKDHVKSLCRFFKDFPKAGVNFLDIMPVFKTHKSMEMAIDVIVDEIDQKKWKFEFIAGVEARGFLLGALLANRLHVGFIPIRKKGKLPGPVYQTETVKEYGGDCLELQQDSDLVGKRVLIFDDVIATGGTMLGTLDLLKKAGARVVGSAFLADIVYLNKVQGLDCEICAPLKITS</sequence>
<proteinExistence type="inferred from homology"/>
<keyword evidence="9 13" id="KW-0328">Glycosyltransferase</keyword>
<dbReference type="GO" id="GO:0006166">
    <property type="term" value="P:purine ribonucleoside salvage"/>
    <property type="evidence" value="ECO:0007669"/>
    <property type="project" value="UniProtKB-KW"/>
</dbReference>
<comment type="pathway">
    <text evidence="4">Purine metabolism; AMP biosynthesis via salvage pathway; AMP from adenine: step 1/1.</text>
</comment>
<comment type="caution">
    <text evidence="13">The sequence shown here is derived from an EMBL/GenBank/DDBJ whole genome shotgun (WGS) entry which is preliminary data.</text>
</comment>
<evidence type="ECO:0000313" key="13">
    <source>
        <dbReference type="EMBL" id="KII73740.1"/>
    </source>
</evidence>
<evidence type="ECO:0000256" key="9">
    <source>
        <dbReference type="ARBA" id="ARBA00022676"/>
    </source>
</evidence>
<evidence type="ECO:0000256" key="2">
    <source>
        <dbReference type="ARBA" id="ARBA00003968"/>
    </source>
</evidence>
<evidence type="ECO:0000256" key="7">
    <source>
        <dbReference type="ARBA" id="ARBA00017366"/>
    </source>
</evidence>
<dbReference type="NCBIfam" id="NF002636">
    <property type="entry name" value="PRK02304.1-5"/>
    <property type="match status" value="1"/>
</dbReference>
<evidence type="ECO:0000256" key="8">
    <source>
        <dbReference type="ARBA" id="ARBA00022490"/>
    </source>
</evidence>
<evidence type="ECO:0000256" key="11">
    <source>
        <dbReference type="ARBA" id="ARBA00022726"/>
    </source>
</evidence>